<sequence>MEEVGKTYSLSLEGGQMDICQASDSPFLKHWHCGVRASNSSPTFQNNVHARFPLLYIPLFSPCHLRAQSCWLSSRSIPKPLRPPYKGKTPTTFNHHHFPDFLVVKD</sequence>
<dbReference type="Proteomes" id="UP001229421">
    <property type="component" value="Unassembled WGS sequence"/>
</dbReference>
<comment type="caution">
    <text evidence="1">The sequence shown here is derived from an EMBL/GenBank/DDBJ whole genome shotgun (WGS) entry which is preliminary data.</text>
</comment>
<dbReference type="AlphaFoldDB" id="A0AAD8NMM9"/>
<gene>
    <name evidence="1" type="ORF">QVD17_29708</name>
</gene>
<name>A0AAD8NMM9_TARER</name>
<protein>
    <submittedName>
        <fullName evidence="1">Uncharacterized protein</fullName>
    </submittedName>
</protein>
<dbReference type="EMBL" id="JAUHHV010000008">
    <property type="protein sequence ID" value="KAK1413971.1"/>
    <property type="molecule type" value="Genomic_DNA"/>
</dbReference>
<organism evidence="1 2">
    <name type="scientific">Tagetes erecta</name>
    <name type="common">African marigold</name>
    <dbReference type="NCBI Taxonomy" id="13708"/>
    <lineage>
        <taxon>Eukaryota</taxon>
        <taxon>Viridiplantae</taxon>
        <taxon>Streptophyta</taxon>
        <taxon>Embryophyta</taxon>
        <taxon>Tracheophyta</taxon>
        <taxon>Spermatophyta</taxon>
        <taxon>Magnoliopsida</taxon>
        <taxon>eudicotyledons</taxon>
        <taxon>Gunneridae</taxon>
        <taxon>Pentapetalae</taxon>
        <taxon>asterids</taxon>
        <taxon>campanulids</taxon>
        <taxon>Asterales</taxon>
        <taxon>Asteraceae</taxon>
        <taxon>Asteroideae</taxon>
        <taxon>Heliantheae alliance</taxon>
        <taxon>Tageteae</taxon>
        <taxon>Tagetes</taxon>
    </lineage>
</organism>
<reference evidence="1" key="1">
    <citation type="journal article" date="2023" name="bioRxiv">
        <title>Improved chromosome-level genome assembly for marigold (Tagetes erecta).</title>
        <authorList>
            <person name="Jiang F."/>
            <person name="Yuan L."/>
            <person name="Wang S."/>
            <person name="Wang H."/>
            <person name="Xu D."/>
            <person name="Wang A."/>
            <person name="Fan W."/>
        </authorList>
    </citation>
    <scope>NUCLEOTIDE SEQUENCE</scope>
    <source>
        <strain evidence="1">WSJ</strain>
        <tissue evidence="1">Leaf</tissue>
    </source>
</reference>
<evidence type="ECO:0000313" key="1">
    <source>
        <dbReference type="EMBL" id="KAK1413971.1"/>
    </source>
</evidence>
<evidence type="ECO:0000313" key="2">
    <source>
        <dbReference type="Proteomes" id="UP001229421"/>
    </source>
</evidence>
<keyword evidence="2" id="KW-1185">Reference proteome</keyword>
<accession>A0AAD8NMM9</accession>
<proteinExistence type="predicted"/>